<feature type="compositionally biased region" description="Low complexity" evidence="1">
    <location>
        <begin position="64"/>
        <end position="78"/>
    </location>
</feature>
<accession>A0A0V0QFU9</accession>
<dbReference type="OMA" id="MIQETEQ"/>
<name>A0A0V0QFU9_PSEPJ</name>
<evidence type="ECO:0000313" key="3">
    <source>
        <dbReference type="Proteomes" id="UP000054937"/>
    </source>
</evidence>
<dbReference type="EMBL" id="LDAU01000178">
    <property type="protein sequence ID" value="KRX01085.1"/>
    <property type="molecule type" value="Genomic_DNA"/>
</dbReference>
<proteinExistence type="predicted"/>
<dbReference type="OrthoDB" id="294559at2759"/>
<keyword evidence="3" id="KW-1185">Reference proteome</keyword>
<feature type="compositionally biased region" description="Basic and acidic residues" evidence="1">
    <location>
        <begin position="198"/>
        <end position="219"/>
    </location>
</feature>
<protein>
    <recommendedName>
        <fullName evidence="4">STOP protein</fullName>
    </recommendedName>
</protein>
<comment type="caution">
    <text evidence="2">The sequence shown here is derived from an EMBL/GenBank/DDBJ whole genome shotgun (WGS) entry which is preliminary data.</text>
</comment>
<sequence length="530" mass="61744">MSSNILEESLDSQKKNRQSDKNLPQIQVYSSQNLDAQNNRQPDSLLSNKEFNLNMFSSRSNPGKNSNNLSNKQSLSNQRRLVFLDRQSKPLEQDQKQQQILKKEFQQGKMCQGPESLKYQKFAELPYQIQQNTYKKALQNGFRNKSTQGKINVQQMKEKYINQNNQNNKSDLKNSLYLSHLRSLSNLPDSSDKNNNNYDKKFNIKVSPSEKEKDNRNEIESGESLKSNNILETVQLEKSKQMNCNQKKNNTNNIINNNNEQLFQCQSSRYAQKNSNNVSNMVSSLILSNPKYYQHLSGKCICSDCSCGVCKKKCEAHKQVKPKYEASVKGWKSQYQNEYQKKQKNLQESQKLNPISMYKSYVSQVPGLFSTTNQAEYNKKDFFLQSPEKKQQKVIQNPFIGRSSYSENYYDFKMNAYIPIKGSYWPTVVPDQQFKGDSSYNKEFNQEKWKKSTLLSPIKPEQTRPFPMIDLFLGESTNKREFTKKNQSKSNRVDPPQDNLMASKPYKGQFDSSYNKNYHAYYNRCQASMQ</sequence>
<feature type="region of interest" description="Disordered" evidence="1">
    <location>
        <begin position="184"/>
        <end position="226"/>
    </location>
</feature>
<dbReference type="AlphaFoldDB" id="A0A0V0QFU9"/>
<evidence type="ECO:0000256" key="1">
    <source>
        <dbReference type="SAM" id="MobiDB-lite"/>
    </source>
</evidence>
<reference evidence="2 3" key="1">
    <citation type="journal article" date="2015" name="Sci. Rep.">
        <title>Genome of the facultative scuticociliatosis pathogen Pseudocohnilembus persalinus provides insight into its virulence through horizontal gene transfer.</title>
        <authorList>
            <person name="Xiong J."/>
            <person name="Wang G."/>
            <person name="Cheng J."/>
            <person name="Tian M."/>
            <person name="Pan X."/>
            <person name="Warren A."/>
            <person name="Jiang C."/>
            <person name="Yuan D."/>
            <person name="Miao W."/>
        </authorList>
    </citation>
    <scope>NUCLEOTIDE SEQUENCE [LARGE SCALE GENOMIC DNA]</scope>
    <source>
        <strain evidence="2">36N120E</strain>
    </source>
</reference>
<organism evidence="2 3">
    <name type="scientific">Pseudocohnilembus persalinus</name>
    <name type="common">Ciliate</name>
    <dbReference type="NCBI Taxonomy" id="266149"/>
    <lineage>
        <taxon>Eukaryota</taxon>
        <taxon>Sar</taxon>
        <taxon>Alveolata</taxon>
        <taxon>Ciliophora</taxon>
        <taxon>Intramacronucleata</taxon>
        <taxon>Oligohymenophorea</taxon>
        <taxon>Scuticociliatia</taxon>
        <taxon>Philasterida</taxon>
        <taxon>Pseudocohnilembidae</taxon>
        <taxon>Pseudocohnilembus</taxon>
    </lineage>
</organism>
<evidence type="ECO:0000313" key="2">
    <source>
        <dbReference type="EMBL" id="KRX01085.1"/>
    </source>
</evidence>
<feature type="compositionally biased region" description="Basic and acidic residues" evidence="1">
    <location>
        <begin position="11"/>
        <end position="20"/>
    </location>
</feature>
<feature type="region of interest" description="Disordered" evidence="1">
    <location>
        <begin position="481"/>
        <end position="501"/>
    </location>
</feature>
<feature type="region of interest" description="Disordered" evidence="1">
    <location>
        <begin position="55"/>
        <end position="78"/>
    </location>
</feature>
<feature type="region of interest" description="Disordered" evidence="1">
    <location>
        <begin position="1"/>
        <end position="26"/>
    </location>
</feature>
<dbReference type="InParanoid" id="A0A0V0QFU9"/>
<gene>
    <name evidence="2" type="ORF">PPERSA_02181</name>
</gene>
<dbReference type="Proteomes" id="UP000054937">
    <property type="component" value="Unassembled WGS sequence"/>
</dbReference>
<evidence type="ECO:0008006" key="4">
    <source>
        <dbReference type="Google" id="ProtNLM"/>
    </source>
</evidence>